<dbReference type="EMBL" id="VSSQ01054623">
    <property type="protein sequence ID" value="MPN08565.1"/>
    <property type="molecule type" value="Genomic_DNA"/>
</dbReference>
<reference evidence="1" key="1">
    <citation type="submission" date="2019-08" db="EMBL/GenBank/DDBJ databases">
        <authorList>
            <person name="Kucharzyk K."/>
            <person name="Murdoch R.W."/>
            <person name="Higgins S."/>
            <person name="Loffler F."/>
        </authorList>
    </citation>
    <scope>NUCLEOTIDE SEQUENCE</scope>
</reference>
<accession>A0A645F2L5</accession>
<protein>
    <submittedName>
        <fullName evidence="1">Uncharacterized protein</fullName>
    </submittedName>
</protein>
<dbReference type="AlphaFoldDB" id="A0A645F2L5"/>
<proteinExistence type="predicted"/>
<organism evidence="1">
    <name type="scientific">bioreactor metagenome</name>
    <dbReference type="NCBI Taxonomy" id="1076179"/>
    <lineage>
        <taxon>unclassified sequences</taxon>
        <taxon>metagenomes</taxon>
        <taxon>ecological metagenomes</taxon>
    </lineage>
</organism>
<sequence length="101" mass="10679">MERVGNALLQFPLRHPGSLRAGEQAAILQFAAEMLHPAVVGIGKSLHAGADFLAAGRGIDAAQLDGLLLQRRHVGLHVAHFRRLGLVGHGPGVDVRHHPVG</sequence>
<evidence type="ECO:0000313" key="1">
    <source>
        <dbReference type="EMBL" id="MPN08565.1"/>
    </source>
</evidence>
<name>A0A645F2L5_9ZZZZ</name>
<comment type="caution">
    <text evidence="1">The sequence shown here is derived from an EMBL/GenBank/DDBJ whole genome shotgun (WGS) entry which is preliminary data.</text>
</comment>
<gene>
    <name evidence="1" type="ORF">SDC9_155848</name>
</gene>